<dbReference type="Proteomes" id="UP000058305">
    <property type="component" value="Chromosome"/>
</dbReference>
<dbReference type="SMART" id="SM00507">
    <property type="entry name" value="HNHc"/>
    <property type="match status" value="1"/>
</dbReference>
<keyword evidence="3" id="KW-1185">Reference proteome</keyword>
<dbReference type="AlphaFoldDB" id="A0A0Y0MY50"/>
<protein>
    <recommendedName>
        <fullName evidence="1">HNH nuclease domain-containing protein</fullName>
    </recommendedName>
</protein>
<dbReference type="InterPro" id="IPR003615">
    <property type="entry name" value="HNH_nuc"/>
</dbReference>
<feature type="domain" description="HNH nuclease" evidence="1">
    <location>
        <begin position="438"/>
        <end position="491"/>
    </location>
</feature>
<gene>
    <name evidence="2" type="ORF">AWU67_02645</name>
</gene>
<dbReference type="EMBL" id="CP014145">
    <property type="protein sequence ID" value="AMB57944.1"/>
    <property type="molecule type" value="Genomic_DNA"/>
</dbReference>
<dbReference type="OrthoDB" id="5177627at2"/>
<dbReference type="KEGG" id="mvd:AWU67_02645"/>
<evidence type="ECO:0000313" key="2">
    <source>
        <dbReference type="EMBL" id="AMB57944.1"/>
    </source>
</evidence>
<dbReference type="Pfam" id="PF13391">
    <property type="entry name" value="HNH_2"/>
    <property type="match status" value="1"/>
</dbReference>
<dbReference type="CDD" id="cd00085">
    <property type="entry name" value="HNHc"/>
    <property type="match status" value="1"/>
</dbReference>
<proteinExistence type="predicted"/>
<evidence type="ECO:0000259" key="1">
    <source>
        <dbReference type="SMART" id="SM00507"/>
    </source>
</evidence>
<organism evidence="2 3">
    <name type="scientific">Microterricola viridarii</name>
    <dbReference type="NCBI Taxonomy" id="412690"/>
    <lineage>
        <taxon>Bacteria</taxon>
        <taxon>Bacillati</taxon>
        <taxon>Actinomycetota</taxon>
        <taxon>Actinomycetes</taxon>
        <taxon>Micrococcales</taxon>
        <taxon>Microbacteriaceae</taxon>
        <taxon>Microterricola</taxon>
    </lineage>
</organism>
<reference evidence="3" key="2">
    <citation type="submission" date="2016-01" db="EMBL/GenBank/DDBJ databases">
        <title>First complete genome sequence of a species in the genus Microterricola, an extremophilic cold active enzyme producing strain ERGS5:02 isolated from Sikkim Himalaya.</title>
        <authorList>
            <person name="Kumar R."/>
            <person name="Singh D."/>
            <person name="Swarnkar M.K."/>
        </authorList>
    </citation>
    <scope>NUCLEOTIDE SEQUENCE [LARGE SCALE GENOMIC DNA]</scope>
    <source>
        <strain evidence="3">ERGS5:02</strain>
    </source>
</reference>
<dbReference type="Pfam" id="PF02720">
    <property type="entry name" value="DUF222"/>
    <property type="match status" value="1"/>
</dbReference>
<sequence>MQRTADAPESAAQLIQSCEQTTVRLNAASYDALRDSELLATLETLSQHSSTLQRQIALASASLASRSKRELGQAGLANRLGHTNAGALLQKITGGSRTEASTLLSTGLMLAETEAADELARLRREAGLPDGEPVPGLGGAELASGVGFPASAAARPWFGPISDAVASGLFSLGVGDAIRGGLGAGPDGRLLLTEALRGPLGVGDAASAVDGARVEATEARAAREEALLDAVCAVLPELIHECSQLTPELAFKAARAARDRADAAGVLARSEQMRRQQYFKAWERPDGMVAGSFLLEPENGALVIAVKDQLRHPRRAGVKFRSQTDTVAARAARGDLREVDEFAADGFVDLLRAGISVDPDKILDNHRPSVTLHVQEESLAHRATGAGLGFGIIESSNEAVPIETVEREICAGGYVPVIFDERGQPLNLGRETRLFTRRQRIALAARDGGCMADGCDRPVSWTEAHHIKHWKRDSGPTDIDDGILLCRHHHLLFHNQGWEIVRDGATYWLIPPRTIEPDQTPRLLSSKSALRRRPPVQVPERLLRPRGMATGLLE</sequence>
<accession>A0A0Y0MY50</accession>
<dbReference type="RefSeq" id="WP_067226411.1">
    <property type="nucleotide sequence ID" value="NZ_CP014145.1"/>
</dbReference>
<reference evidence="2 3" key="1">
    <citation type="journal article" date="2016" name="J. Biotechnol.">
        <title>First complete genome sequence of a species in the genus Microterricola, an extremophilic cold active enzyme producing bacterial strain ERGS5:02 isolated from Sikkim Himalaya.</title>
        <authorList>
            <person name="Himanshu"/>
            <person name="Swarnkar M.K."/>
            <person name="Singh D."/>
            <person name="Kumar R."/>
        </authorList>
    </citation>
    <scope>NUCLEOTIDE SEQUENCE [LARGE SCALE GENOMIC DNA]</scope>
    <source>
        <strain evidence="2 3">ERGS5:02</strain>
    </source>
</reference>
<evidence type="ECO:0000313" key="3">
    <source>
        <dbReference type="Proteomes" id="UP000058305"/>
    </source>
</evidence>
<dbReference type="InterPro" id="IPR003870">
    <property type="entry name" value="DUF222"/>
</dbReference>
<name>A0A0Y0MY50_9MICO</name>